<feature type="domain" description="LpxI N-terminal" evidence="2">
    <location>
        <begin position="6"/>
        <end position="134"/>
    </location>
</feature>
<feature type="domain" description="LpxI C-terminal" evidence="1">
    <location>
        <begin position="140"/>
        <end position="268"/>
    </location>
</feature>
<dbReference type="InterPro" id="IPR053174">
    <property type="entry name" value="LpxI"/>
</dbReference>
<dbReference type="PANTHER" id="PTHR39962:SF1">
    <property type="entry name" value="LPXI FAMILY PROTEIN"/>
    <property type="match status" value="1"/>
</dbReference>
<evidence type="ECO:0000259" key="1">
    <source>
        <dbReference type="Pfam" id="PF06230"/>
    </source>
</evidence>
<dbReference type="Proteomes" id="UP000230859">
    <property type="component" value="Unassembled WGS sequence"/>
</dbReference>
<dbReference type="AlphaFoldDB" id="A0A2H0LSH5"/>
<dbReference type="Pfam" id="PF17930">
    <property type="entry name" value="LpxI_N"/>
    <property type="match status" value="1"/>
</dbReference>
<protein>
    <recommendedName>
        <fullName evidence="5">UDP-2,3-diacylglucosamine pyrophosphatase</fullName>
    </recommendedName>
</protein>
<reference evidence="3 4" key="1">
    <citation type="submission" date="2017-09" db="EMBL/GenBank/DDBJ databases">
        <title>Depth-based differentiation of microbial function through sediment-hosted aquifers and enrichment of novel symbionts in the deep terrestrial subsurface.</title>
        <authorList>
            <person name="Probst A.J."/>
            <person name="Ladd B."/>
            <person name="Jarett J.K."/>
            <person name="Geller-Mcgrath D.E."/>
            <person name="Sieber C.M."/>
            <person name="Emerson J.B."/>
            <person name="Anantharaman K."/>
            <person name="Thomas B.C."/>
            <person name="Malmstrom R."/>
            <person name="Stieglmeier M."/>
            <person name="Klingl A."/>
            <person name="Woyke T."/>
            <person name="Ryan C.M."/>
            <person name="Banfield J.F."/>
        </authorList>
    </citation>
    <scope>NUCLEOTIDE SEQUENCE [LARGE SCALE GENOMIC DNA]</scope>
    <source>
        <strain evidence="3">CG11_big_fil_rev_8_21_14_0_20_45_26</strain>
    </source>
</reference>
<dbReference type="InterPro" id="IPR043167">
    <property type="entry name" value="LpxI_C_sf"/>
</dbReference>
<gene>
    <name evidence="3" type="ORF">COV74_01045</name>
</gene>
<dbReference type="InterPro" id="IPR010415">
    <property type="entry name" value="LpxI_C"/>
</dbReference>
<evidence type="ECO:0000313" key="4">
    <source>
        <dbReference type="Proteomes" id="UP000230859"/>
    </source>
</evidence>
<evidence type="ECO:0008006" key="5">
    <source>
        <dbReference type="Google" id="ProtNLM"/>
    </source>
</evidence>
<proteinExistence type="predicted"/>
<dbReference type="InterPro" id="IPR041255">
    <property type="entry name" value="LpxI_N"/>
</dbReference>
<organism evidence="3 4">
    <name type="scientific">Candidatus Abzuiibacterium crystallinum</name>
    <dbReference type="NCBI Taxonomy" id="1974748"/>
    <lineage>
        <taxon>Bacteria</taxon>
        <taxon>Pseudomonadati</taxon>
        <taxon>Candidatus Omnitrophota</taxon>
        <taxon>Candidatus Abzuiibacterium</taxon>
    </lineage>
</organism>
<accession>A0A2H0LSH5</accession>
<dbReference type="Gene3D" id="3.40.140.80">
    <property type="match status" value="1"/>
</dbReference>
<comment type="caution">
    <text evidence="3">The sequence shown here is derived from an EMBL/GenBank/DDBJ whole genome shotgun (WGS) entry which is preliminary data.</text>
</comment>
<dbReference type="PANTHER" id="PTHR39962">
    <property type="entry name" value="BLL4848 PROTEIN"/>
    <property type="match status" value="1"/>
</dbReference>
<evidence type="ECO:0000313" key="3">
    <source>
        <dbReference type="EMBL" id="PIQ87379.1"/>
    </source>
</evidence>
<name>A0A2H0LSH5_9BACT</name>
<dbReference type="Gene3D" id="3.40.50.20">
    <property type="match status" value="1"/>
</dbReference>
<dbReference type="Pfam" id="PF06230">
    <property type="entry name" value="LpxI_C"/>
    <property type="match status" value="1"/>
</dbReference>
<dbReference type="EMBL" id="PCVY01000013">
    <property type="protein sequence ID" value="PIQ87379.1"/>
    <property type="molecule type" value="Genomic_DNA"/>
</dbReference>
<evidence type="ECO:0000259" key="2">
    <source>
        <dbReference type="Pfam" id="PF17930"/>
    </source>
</evidence>
<sequence length="271" mass="29693">MIVSERIGLIAGNGNLPIVIARELERLGHERFICALKGEAETALERLASQHEWVKLGQLKKLVQFFKTHNVTRVIMAGKVTKTNLFKGEVQPDLDMIKVIAGTKDRKDDTLLGAVAQYLEEKGIRVMNSVEYLGEALPQAGVLSKRKPSQAFQEEIEFGWKMAKSIAALDIGQTVVTKNKSVLAVESIEGTDAAILRGGELGAGEVNVIKVAKPDQDMRFDVPTVGLNTINTLIQVRARLLVIEAGKTILLDREAFLAKANEHGMMVVAKQ</sequence>